<feature type="compositionally biased region" description="Polar residues" evidence="1">
    <location>
        <begin position="819"/>
        <end position="832"/>
    </location>
</feature>
<dbReference type="Proteomes" id="UP000191672">
    <property type="component" value="Unassembled WGS sequence"/>
</dbReference>
<evidence type="ECO:0000313" key="2">
    <source>
        <dbReference type="EMBL" id="OQD78007.1"/>
    </source>
</evidence>
<feature type="compositionally biased region" description="Polar residues" evidence="1">
    <location>
        <begin position="1246"/>
        <end position="1261"/>
    </location>
</feature>
<proteinExistence type="predicted"/>
<keyword evidence="3" id="KW-1185">Reference proteome</keyword>
<feature type="region of interest" description="Disordered" evidence="1">
    <location>
        <begin position="1125"/>
        <end position="1175"/>
    </location>
</feature>
<feature type="compositionally biased region" description="Basic and acidic residues" evidence="1">
    <location>
        <begin position="705"/>
        <end position="717"/>
    </location>
</feature>
<feature type="region of interest" description="Disordered" evidence="1">
    <location>
        <begin position="1051"/>
        <end position="1072"/>
    </location>
</feature>
<feature type="compositionally biased region" description="Basic and acidic residues" evidence="1">
    <location>
        <begin position="1396"/>
        <end position="1413"/>
    </location>
</feature>
<organism evidence="2 3">
    <name type="scientific">Penicillium antarcticum</name>
    <dbReference type="NCBI Taxonomy" id="416450"/>
    <lineage>
        <taxon>Eukaryota</taxon>
        <taxon>Fungi</taxon>
        <taxon>Dikarya</taxon>
        <taxon>Ascomycota</taxon>
        <taxon>Pezizomycotina</taxon>
        <taxon>Eurotiomycetes</taxon>
        <taxon>Eurotiomycetidae</taxon>
        <taxon>Eurotiales</taxon>
        <taxon>Aspergillaceae</taxon>
        <taxon>Penicillium</taxon>
    </lineage>
</organism>
<feature type="compositionally biased region" description="Basic and acidic residues" evidence="1">
    <location>
        <begin position="592"/>
        <end position="604"/>
    </location>
</feature>
<accession>A0A1V6PMN5</accession>
<feature type="compositionally biased region" description="Polar residues" evidence="1">
    <location>
        <begin position="1506"/>
        <end position="1515"/>
    </location>
</feature>
<feature type="region of interest" description="Disordered" evidence="1">
    <location>
        <begin position="1468"/>
        <end position="1650"/>
    </location>
</feature>
<gene>
    <name evidence="2" type="ORF">PENANT_c099G10063</name>
</gene>
<protein>
    <submittedName>
        <fullName evidence="2">Uncharacterized protein</fullName>
    </submittedName>
</protein>
<feature type="compositionally biased region" description="Basic residues" evidence="1">
    <location>
        <begin position="1063"/>
        <end position="1072"/>
    </location>
</feature>
<evidence type="ECO:0000313" key="3">
    <source>
        <dbReference type="Proteomes" id="UP000191672"/>
    </source>
</evidence>
<feature type="region of interest" description="Disordered" evidence="1">
    <location>
        <begin position="1240"/>
        <end position="1292"/>
    </location>
</feature>
<dbReference type="STRING" id="416450.A0A1V6PMN5"/>
<feature type="region of interest" description="Disordered" evidence="1">
    <location>
        <begin position="1357"/>
        <end position="1447"/>
    </location>
</feature>
<feature type="region of interest" description="Disordered" evidence="1">
    <location>
        <begin position="580"/>
        <end position="615"/>
    </location>
</feature>
<feature type="compositionally biased region" description="Polar residues" evidence="1">
    <location>
        <begin position="1562"/>
        <end position="1577"/>
    </location>
</feature>
<feature type="compositionally biased region" description="Polar residues" evidence="1">
    <location>
        <begin position="1360"/>
        <end position="1376"/>
    </location>
</feature>
<reference evidence="3" key="1">
    <citation type="journal article" date="2017" name="Nat. Microbiol.">
        <title>Global analysis of biosynthetic gene clusters reveals vast potential of secondary metabolite production in Penicillium species.</title>
        <authorList>
            <person name="Nielsen J.C."/>
            <person name="Grijseels S."/>
            <person name="Prigent S."/>
            <person name="Ji B."/>
            <person name="Dainat J."/>
            <person name="Nielsen K.F."/>
            <person name="Frisvad J.C."/>
            <person name="Workman M."/>
            <person name="Nielsen J."/>
        </authorList>
    </citation>
    <scope>NUCLEOTIDE SEQUENCE [LARGE SCALE GENOMIC DNA]</scope>
    <source>
        <strain evidence="3">IBT 31811</strain>
    </source>
</reference>
<sequence length="1708" mass="188617">MRLRRTKGYKKLRRRHKVIGWGQNKWKMPLKERTMKHLLNAGWPEYKGTARVQYDLISFHSKKRKFLLRRDVEFWEEKLAQLKGDQDQVVYAPIVMVSQEALQKAEKQIPSQYNSQEIPTLVFQEGELLCLDGHSRIEAAKNSILLQGSTGFGIVHIVLDGFSSDLIEFRSADYMSCHEDRSVTLHPSDWTDFPNVKVKQRLGQKGNRWSEKSNSARKYLFFDIAETVGTEVAQQVQKQKDVTTLVELACIYRAFFGDPFFPSAYAKLPHASEATCLSSPTSTYPEGSYLSLSSLAPHGKGDGEIDSLSYDDWREPDHVLPSEPFEQLKEAYTQTARDTSKQPCGLIENNDHAYESSTSGYSSCVECEVGGRHLNESSTSGYSSCVECEVGGRHLNESSTSGYSSCVECEVGGRHPDGSSPLNRGVPMTPYVGGNTPIPRLDSSSIENLDHNWDGNNTLAPLSLLLTAKDACASSQSSRGLTDQNPKYIRPLNSATDSKGRVIADYKRTHGRINVNDDYGRTETIVTSSPTSLPLQPAKVRTRLDRQPAADKPIDETADKDRLKAQVVGGQTFCALDQAGEAGQRQQMYLQGRKEGRESEEEKPPSQCDLNKGIPTGSPVLSLQLGDDEHYQRSMSLFSAESYNDEDEGQIFDTNVVSSPVNPGELQREKEFEGEGRLLSTGTLPHNALRQAGTKADTTQTSTHDPGRAPPARERPLTAETSHITPVRSQTVPPRQEQAKGAQALDPVSSSNPVFCNISPRTRTRSRGNMENTLVSPGLVGAGNERSLQAPQQKNHFNNTKLNEQPHTKTTVKRLPQGQLAQDGSLRQTQVPQPGRQVDGMEATTHTKWQQPSVEDLDEAGSECIKTPVDGLVGNSPKSVSFDIYAEPAVPTTPQFAEKAQSNGASRGNRMSTCPSIRRSVTGLAALEKNGSPTIAADKWCLEEHIASRMAHSNGTKRRKSRSKHYGMNKRPCIELSVAGRLGKKPTKIMIRQRRARAEAEGNQLYGSRALATAEEMVRFSKESIVLQSEKTWTEPVSQLPLRTGPVQKSVETAATSQEPNKVHGKRWKPRRSKFETNKRPCIELPAVRHLGELSESVSRTGLGRGQIYGLQAEAATEEMTAFLERSKRSKLPQAENNSAEPLPRQCRNSSEFPTTGPLRESVETSAASQEPNKVYGNRWKSRRSKFETNKRPCIELPAVRHLGKLPESVSRTGLGRGQIYGLQAEAATEKMTSFLECSKRPKVPQSENKTTEPVSQQCRNRTVPPRTGPVREPVETPSVSESLGKGHEKRRNTGISEYTTNKRPCIEYPVPRPVDAISARASQRPVREQASSSGKGLVYGLQAVAATEKMTAFLKRSRVPQSKNNSTEPVSQQCRNRMEPSRTGPIQKPFPARGQYKDAGKRGKSREPDLKINKRPCIEYPVPRPVDATSAKTFQRPVRKQASSSGKGLVYGLQAVAATEKMTAFLKRSRVPQSEKDSIDSVSQQFRAHTELPRTRPSPEHAERTNSPQNSSKKYSAVVNDQLDLVTPPPHQAPNAESMASALPQQRPECSQLGQHRHDSSSTGRSTHVGSRQGANGSPGALSNPKALKNEGNALEPNTKTTRFSDTPHTGTSKGIRSHAMHSLPDGGPDNARLQPSPRRASPKASRGRARAMAQIKKTKKYPKKADYAHWINTFAFIVELKGEQNGIFGNKARPAIFSTKVYGSLN</sequence>
<name>A0A1V6PMN5_9EURO</name>
<dbReference type="EMBL" id="MDYN01000099">
    <property type="protein sequence ID" value="OQD78007.1"/>
    <property type="molecule type" value="Genomic_DNA"/>
</dbReference>
<feature type="compositionally biased region" description="Polar residues" evidence="1">
    <location>
        <begin position="1051"/>
        <end position="1060"/>
    </location>
</feature>
<feature type="region of interest" description="Disordered" evidence="1">
    <location>
        <begin position="819"/>
        <end position="847"/>
    </location>
</feature>
<feature type="compositionally biased region" description="Polar residues" evidence="1">
    <location>
        <begin position="719"/>
        <end position="733"/>
    </location>
</feature>
<evidence type="ECO:0000256" key="1">
    <source>
        <dbReference type="SAM" id="MobiDB-lite"/>
    </source>
</evidence>
<feature type="region of interest" description="Disordered" evidence="1">
    <location>
        <begin position="691"/>
        <end position="771"/>
    </location>
</feature>
<feature type="compositionally biased region" description="Basic and acidic residues" evidence="1">
    <location>
        <begin position="1489"/>
        <end position="1505"/>
    </location>
</feature>
<comment type="caution">
    <text evidence="2">The sequence shown here is derived from an EMBL/GenBank/DDBJ whole genome shotgun (WGS) entry which is preliminary data.</text>
</comment>
<feature type="compositionally biased region" description="Polar residues" evidence="1">
    <location>
        <begin position="1597"/>
        <end position="1616"/>
    </location>
</feature>